<dbReference type="GO" id="GO:0005886">
    <property type="term" value="C:plasma membrane"/>
    <property type="evidence" value="ECO:0007669"/>
    <property type="project" value="InterPro"/>
</dbReference>
<dbReference type="EMBL" id="CAJGYM010000066">
    <property type="protein sequence ID" value="CAD6196067.1"/>
    <property type="molecule type" value="Genomic_DNA"/>
</dbReference>
<organism evidence="3 4">
    <name type="scientific">Caenorhabditis auriculariae</name>
    <dbReference type="NCBI Taxonomy" id="2777116"/>
    <lineage>
        <taxon>Eukaryota</taxon>
        <taxon>Metazoa</taxon>
        <taxon>Ecdysozoa</taxon>
        <taxon>Nematoda</taxon>
        <taxon>Chromadorea</taxon>
        <taxon>Rhabditida</taxon>
        <taxon>Rhabditina</taxon>
        <taxon>Rhabditomorpha</taxon>
        <taxon>Rhabditoidea</taxon>
        <taxon>Rhabditidae</taxon>
        <taxon>Peloderinae</taxon>
        <taxon>Caenorhabditis</taxon>
    </lineage>
</organism>
<keyword evidence="1" id="KW-0812">Transmembrane</keyword>
<dbReference type="PANTHER" id="PTHR10264">
    <property type="entry name" value="BAND 7 PROTEIN-RELATED"/>
    <property type="match status" value="1"/>
</dbReference>
<evidence type="ECO:0000313" key="4">
    <source>
        <dbReference type="Proteomes" id="UP000835052"/>
    </source>
</evidence>
<dbReference type="InterPro" id="IPR043202">
    <property type="entry name" value="Band-7_stomatin-like"/>
</dbReference>
<dbReference type="AlphaFoldDB" id="A0A8S1HHU9"/>
<protein>
    <recommendedName>
        <fullName evidence="2">Band 7 domain-containing protein</fullName>
    </recommendedName>
</protein>
<proteinExistence type="predicted"/>
<keyword evidence="1" id="KW-1133">Transmembrane helix</keyword>
<keyword evidence="4" id="KW-1185">Reference proteome</keyword>
<dbReference type="PANTHER" id="PTHR10264:SF19">
    <property type="entry name" value="AT06885P-RELATED"/>
    <property type="match status" value="1"/>
</dbReference>
<accession>A0A8S1HHU9</accession>
<dbReference type="OrthoDB" id="2105077at2759"/>
<evidence type="ECO:0000259" key="2">
    <source>
        <dbReference type="Pfam" id="PF01145"/>
    </source>
</evidence>
<name>A0A8S1HHU9_9PELO</name>
<keyword evidence="1" id="KW-0472">Membrane</keyword>
<sequence length="108" mass="12017">MGDDIETAKRNNVTGAVYGQRGVSRDTGSNGCGIFITILSYLIFILTFPITIFCSIKVVNEYERAVVFRLGRLVSGLKGPGTFFIMPFTDTFIKVDLRLKSYNVPPQE</sequence>
<reference evidence="3" key="1">
    <citation type="submission" date="2020-10" db="EMBL/GenBank/DDBJ databases">
        <authorList>
            <person name="Kikuchi T."/>
        </authorList>
    </citation>
    <scope>NUCLEOTIDE SEQUENCE</scope>
    <source>
        <strain evidence="3">NKZ352</strain>
    </source>
</reference>
<dbReference type="Pfam" id="PF01145">
    <property type="entry name" value="Band_7"/>
    <property type="match status" value="1"/>
</dbReference>
<dbReference type="Proteomes" id="UP000835052">
    <property type="component" value="Unassembled WGS sequence"/>
</dbReference>
<feature type="transmembrane region" description="Helical" evidence="1">
    <location>
        <begin position="34"/>
        <end position="59"/>
    </location>
</feature>
<gene>
    <name evidence="3" type="ORF">CAUJ_LOCUS11982</name>
</gene>
<evidence type="ECO:0000313" key="3">
    <source>
        <dbReference type="EMBL" id="CAD6196067.1"/>
    </source>
</evidence>
<evidence type="ECO:0000256" key="1">
    <source>
        <dbReference type="SAM" id="Phobius"/>
    </source>
</evidence>
<comment type="caution">
    <text evidence="3">The sequence shown here is derived from an EMBL/GenBank/DDBJ whole genome shotgun (WGS) entry which is preliminary data.</text>
</comment>
<dbReference type="InterPro" id="IPR001107">
    <property type="entry name" value="Band_7"/>
</dbReference>
<feature type="domain" description="Band 7" evidence="2">
    <location>
        <begin position="57"/>
        <end position="107"/>
    </location>
</feature>